<evidence type="ECO:0000313" key="3">
    <source>
        <dbReference type="Proteomes" id="UP001223390"/>
    </source>
</evidence>
<feature type="transmembrane region" description="Helical" evidence="1">
    <location>
        <begin position="46"/>
        <end position="68"/>
    </location>
</feature>
<evidence type="ECO:0000256" key="1">
    <source>
        <dbReference type="SAM" id="Phobius"/>
    </source>
</evidence>
<keyword evidence="1" id="KW-1133">Transmembrane helix</keyword>
<organism evidence="2 3">
    <name type="scientific">Streptomyces katrae</name>
    <dbReference type="NCBI Taxonomy" id="68223"/>
    <lineage>
        <taxon>Bacteria</taxon>
        <taxon>Bacillati</taxon>
        <taxon>Actinomycetota</taxon>
        <taxon>Actinomycetes</taxon>
        <taxon>Kitasatosporales</taxon>
        <taxon>Streptomycetaceae</taxon>
        <taxon>Streptomyces</taxon>
    </lineage>
</organism>
<dbReference type="EMBL" id="JASITI010000022">
    <property type="protein sequence ID" value="MDK9497724.1"/>
    <property type="molecule type" value="Genomic_DNA"/>
</dbReference>
<keyword evidence="1" id="KW-0472">Membrane</keyword>
<name>A0ABT7GVU4_9ACTN</name>
<sequence>MAVFLWTMIPCMANRRQRLFVAGGPVAAFAALLAYCAKANWPIGEMLPVYCSLYVAVSLGMVGHRKALRAYMLDRAKDPTRPEDGTATPWILQMAFTLPVFLGASLWYVTGT</sequence>
<dbReference type="RefSeq" id="WP_285343445.1">
    <property type="nucleotide sequence ID" value="NZ_JASITI010000022.1"/>
</dbReference>
<gene>
    <name evidence="2" type="ORF">QEZ40_002667</name>
</gene>
<reference evidence="2 3" key="1">
    <citation type="submission" date="2023-05" db="EMBL/GenBank/DDBJ databases">
        <title>Sequencing and Assembly of Streptomyces sp. NP73.</title>
        <authorList>
            <person name="Konwar A.N."/>
            <person name="Saikia K."/>
            <person name="Thakur D."/>
        </authorList>
    </citation>
    <scope>NUCLEOTIDE SEQUENCE [LARGE SCALE GENOMIC DNA]</scope>
    <source>
        <strain evidence="2 3">NP73</strain>
    </source>
</reference>
<protein>
    <submittedName>
        <fullName evidence="2">Uncharacterized protein</fullName>
    </submittedName>
</protein>
<keyword evidence="1" id="KW-0812">Transmembrane</keyword>
<evidence type="ECO:0000313" key="2">
    <source>
        <dbReference type="EMBL" id="MDK9497724.1"/>
    </source>
</evidence>
<dbReference type="Proteomes" id="UP001223390">
    <property type="component" value="Unassembled WGS sequence"/>
</dbReference>
<keyword evidence="3" id="KW-1185">Reference proteome</keyword>
<proteinExistence type="predicted"/>
<comment type="caution">
    <text evidence="2">The sequence shown here is derived from an EMBL/GenBank/DDBJ whole genome shotgun (WGS) entry which is preliminary data.</text>
</comment>
<accession>A0ABT7GVU4</accession>
<feature type="transmembrane region" description="Helical" evidence="1">
    <location>
        <begin position="89"/>
        <end position="109"/>
    </location>
</feature>